<gene>
    <name evidence="1" type="ORF">MCOR_55379</name>
</gene>
<proteinExistence type="predicted"/>
<accession>A0A6J8EUJ0</accession>
<dbReference type="OrthoDB" id="10508211at2759"/>
<sequence length="180" mass="20392">MGKVDLCKPLKPGLILRETTIAYKYKSMAAKSFSECIDLCEEETKCFASTFCVGCTPRVARYHQCYMLTNDKREKKGIQIGPIVNRERWDTVIFNFKISLFSTLEFAKTAVVGRSRGPNDYDTLDKCTEGCIGDAYCVAFTFCTCSTRRTKCKIYTEDGMSGLKEDNESTTYFVPLSRKS</sequence>
<dbReference type="Proteomes" id="UP000507470">
    <property type="component" value="Unassembled WGS sequence"/>
</dbReference>
<dbReference type="AlphaFoldDB" id="A0A6J8EUJ0"/>
<organism evidence="1 2">
    <name type="scientific">Mytilus coruscus</name>
    <name type="common">Sea mussel</name>
    <dbReference type="NCBI Taxonomy" id="42192"/>
    <lineage>
        <taxon>Eukaryota</taxon>
        <taxon>Metazoa</taxon>
        <taxon>Spiralia</taxon>
        <taxon>Lophotrochozoa</taxon>
        <taxon>Mollusca</taxon>
        <taxon>Bivalvia</taxon>
        <taxon>Autobranchia</taxon>
        <taxon>Pteriomorphia</taxon>
        <taxon>Mytilida</taxon>
        <taxon>Mytiloidea</taxon>
        <taxon>Mytilidae</taxon>
        <taxon>Mytilinae</taxon>
        <taxon>Mytilus</taxon>
    </lineage>
</organism>
<evidence type="ECO:0000313" key="1">
    <source>
        <dbReference type="EMBL" id="CAC5423372.1"/>
    </source>
</evidence>
<dbReference type="EMBL" id="CACVKT020009786">
    <property type="protein sequence ID" value="CAC5423372.1"/>
    <property type="molecule type" value="Genomic_DNA"/>
</dbReference>
<evidence type="ECO:0000313" key="2">
    <source>
        <dbReference type="Proteomes" id="UP000507470"/>
    </source>
</evidence>
<protein>
    <submittedName>
        <fullName evidence="1">Uncharacterized protein</fullName>
    </submittedName>
</protein>
<name>A0A6J8EUJ0_MYTCO</name>
<reference evidence="1 2" key="1">
    <citation type="submission" date="2020-06" db="EMBL/GenBank/DDBJ databases">
        <authorList>
            <person name="Li R."/>
            <person name="Bekaert M."/>
        </authorList>
    </citation>
    <scope>NUCLEOTIDE SEQUENCE [LARGE SCALE GENOMIC DNA]</scope>
    <source>
        <strain evidence="2">wild</strain>
    </source>
</reference>
<keyword evidence="2" id="KW-1185">Reference proteome</keyword>